<feature type="disulfide bond" evidence="2">
    <location>
        <begin position="57"/>
        <end position="81"/>
    </location>
</feature>
<feature type="disulfide bond" evidence="2">
    <location>
        <begin position="136"/>
        <end position="149"/>
    </location>
</feature>
<keyword evidence="6" id="KW-1185">Reference proteome</keyword>
<dbReference type="Gene3D" id="3.40.50.1110">
    <property type="entry name" value="SGNH hydrolase"/>
    <property type="match status" value="1"/>
</dbReference>
<dbReference type="RefSeq" id="WP_189052768.1">
    <property type="nucleotide sequence ID" value="NZ_BMMK01000001.1"/>
</dbReference>
<sequence length="290" mass="30737">MSGPLRSSPVLVLLTVVAGLLLPAVPAAAAPSFQRYVAIGDSFTSGPFIPPQVSPGCFRSGRNYPSLVSERLGVPLADVSCAGAGIREMFARQTGGPFGAIANQPPQLDALTPQTDLVTLGLGGNEMGYIELALRCARHGVTNLTGSPCRDDVLRDGHDEYQAAIEQAEAGVDRVLGEIRKRAPQARILVVNYMQVMPEDTGCHPDVPFAAGDVTYLHGLQRTLNEMLARQAGENRVEHVDVYAASAGRHACAPADQRWVEDAFPENEGAPLHPNAAGMAGVADLILRQL</sequence>
<evidence type="ECO:0000313" key="5">
    <source>
        <dbReference type="EMBL" id="GGM33095.1"/>
    </source>
</evidence>
<accession>A0A8J3C936</accession>
<dbReference type="Proteomes" id="UP000637578">
    <property type="component" value="Unassembled WGS sequence"/>
</dbReference>
<dbReference type="InterPro" id="IPR037460">
    <property type="entry name" value="SEST-like"/>
</dbReference>
<dbReference type="SUPFAM" id="SSF52266">
    <property type="entry name" value="SGNH hydrolase"/>
    <property type="match status" value="1"/>
</dbReference>
<feature type="chain" id="PRO_5035268292" evidence="3">
    <location>
        <begin position="30"/>
        <end position="290"/>
    </location>
</feature>
<dbReference type="AlphaFoldDB" id="A0A8J3C936"/>
<gene>
    <name evidence="5" type="ORF">GCM10012275_00670</name>
</gene>
<dbReference type="PANTHER" id="PTHR37981:SF1">
    <property type="entry name" value="SGNH HYDROLASE-TYPE ESTERASE DOMAIN-CONTAINING PROTEIN"/>
    <property type="match status" value="1"/>
</dbReference>
<dbReference type="GO" id="GO:0016788">
    <property type="term" value="F:hydrolase activity, acting on ester bonds"/>
    <property type="evidence" value="ECO:0007669"/>
    <property type="project" value="InterPro"/>
</dbReference>
<dbReference type="PANTHER" id="PTHR37981">
    <property type="entry name" value="LIPASE 2"/>
    <property type="match status" value="1"/>
</dbReference>
<feature type="disulfide bond" evidence="2">
    <location>
        <begin position="203"/>
        <end position="252"/>
    </location>
</feature>
<comment type="caution">
    <text evidence="5">The sequence shown here is derived from an EMBL/GenBank/DDBJ whole genome shotgun (WGS) entry which is preliminary data.</text>
</comment>
<evidence type="ECO:0000256" key="2">
    <source>
        <dbReference type="PIRSR" id="PIRSR637460-2"/>
    </source>
</evidence>
<dbReference type="Pfam" id="PF13472">
    <property type="entry name" value="Lipase_GDSL_2"/>
    <property type="match status" value="1"/>
</dbReference>
<keyword evidence="2" id="KW-1015">Disulfide bond</keyword>
<evidence type="ECO:0000256" key="3">
    <source>
        <dbReference type="SAM" id="SignalP"/>
    </source>
</evidence>
<evidence type="ECO:0000259" key="4">
    <source>
        <dbReference type="Pfam" id="PF13472"/>
    </source>
</evidence>
<evidence type="ECO:0000256" key="1">
    <source>
        <dbReference type="PIRSR" id="PIRSR637460-1"/>
    </source>
</evidence>
<evidence type="ECO:0000313" key="6">
    <source>
        <dbReference type="Proteomes" id="UP000637578"/>
    </source>
</evidence>
<dbReference type="GO" id="GO:0006629">
    <property type="term" value="P:lipid metabolic process"/>
    <property type="evidence" value="ECO:0007669"/>
    <property type="project" value="TreeGrafter"/>
</dbReference>
<dbReference type="EMBL" id="BMMK01000001">
    <property type="protein sequence ID" value="GGM33095.1"/>
    <property type="molecule type" value="Genomic_DNA"/>
</dbReference>
<proteinExistence type="predicted"/>
<dbReference type="InterPro" id="IPR013830">
    <property type="entry name" value="SGNH_hydro"/>
</dbReference>
<protein>
    <submittedName>
        <fullName evidence="5">Lipase</fullName>
    </submittedName>
</protein>
<feature type="domain" description="SGNH hydrolase-type esterase" evidence="4">
    <location>
        <begin position="38"/>
        <end position="280"/>
    </location>
</feature>
<organism evidence="5 6">
    <name type="scientific">Longimycelium tulufanense</name>
    <dbReference type="NCBI Taxonomy" id="907463"/>
    <lineage>
        <taxon>Bacteria</taxon>
        <taxon>Bacillati</taxon>
        <taxon>Actinomycetota</taxon>
        <taxon>Actinomycetes</taxon>
        <taxon>Pseudonocardiales</taxon>
        <taxon>Pseudonocardiaceae</taxon>
        <taxon>Longimycelium</taxon>
    </lineage>
</organism>
<feature type="active site" evidence="1">
    <location>
        <position position="273"/>
    </location>
</feature>
<keyword evidence="3" id="KW-0732">Signal</keyword>
<reference evidence="5" key="1">
    <citation type="journal article" date="2014" name="Int. J. Syst. Evol. Microbiol.">
        <title>Complete genome sequence of Corynebacterium casei LMG S-19264T (=DSM 44701T), isolated from a smear-ripened cheese.</title>
        <authorList>
            <consortium name="US DOE Joint Genome Institute (JGI-PGF)"/>
            <person name="Walter F."/>
            <person name="Albersmeier A."/>
            <person name="Kalinowski J."/>
            <person name="Ruckert C."/>
        </authorList>
    </citation>
    <scope>NUCLEOTIDE SEQUENCE</scope>
    <source>
        <strain evidence="5">CGMCC 4.5737</strain>
    </source>
</reference>
<name>A0A8J3C936_9PSEU</name>
<feature type="signal peptide" evidence="3">
    <location>
        <begin position="1"/>
        <end position="29"/>
    </location>
</feature>
<dbReference type="CDD" id="cd01823">
    <property type="entry name" value="SEST_like"/>
    <property type="match status" value="1"/>
</dbReference>
<dbReference type="InterPro" id="IPR036514">
    <property type="entry name" value="SGNH_hydro_sf"/>
</dbReference>
<feature type="active site" description="Nucleophile" evidence="1">
    <location>
        <position position="42"/>
    </location>
</feature>
<reference evidence="5" key="2">
    <citation type="submission" date="2020-09" db="EMBL/GenBank/DDBJ databases">
        <authorList>
            <person name="Sun Q."/>
            <person name="Zhou Y."/>
        </authorList>
    </citation>
    <scope>NUCLEOTIDE SEQUENCE</scope>
    <source>
        <strain evidence="5">CGMCC 4.5737</strain>
    </source>
</reference>